<dbReference type="EMBL" id="JABFBC010000001">
    <property type="protein sequence ID" value="NNU80772.1"/>
    <property type="molecule type" value="Genomic_DNA"/>
</dbReference>
<protein>
    <submittedName>
        <fullName evidence="1">Class I SAM-dependent methyltransferase</fullName>
    </submittedName>
</protein>
<keyword evidence="1" id="KW-0489">Methyltransferase</keyword>
<name>A0A849L3J4_9RHOB</name>
<reference evidence="1 2" key="1">
    <citation type="submission" date="2020-05" db="EMBL/GenBank/DDBJ databases">
        <title>Gimesia benthica sp. nov., a novel planctomycete isolated from a deep-sea water sample of the Northwest Indian Ocean.</title>
        <authorList>
            <person name="Wang J."/>
            <person name="Ruan C."/>
            <person name="Song L."/>
            <person name="Zhu Y."/>
            <person name="Li A."/>
            <person name="Zheng X."/>
            <person name="Wang L."/>
            <person name="Lu Z."/>
            <person name="Huang Y."/>
            <person name="Du W."/>
            <person name="Zhou Y."/>
            <person name="Huang L."/>
            <person name="Dai X."/>
        </authorList>
    </citation>
    <scope>NUCLEOTIDE SEQUENCE [LARGE SCALE GENOMIC DNA]</scope>
    <source>
        <strain evidence="1 2">YYQ-30</strain>
    </source>
</reference>
<evidence type="ECO:0000313" key="2">
    <source>
        <dbReference type="Proteomes" id="UP000572377"/>
    </source>
</evidence>
<dbReference type="GO" id="GO:0032259">
    <property type="term" value="P:methylation"/>
    <property type="evidence" value="ECO:0007669"/>
    <property type="project" value="UniProtKB-KW"/>
</dbReference>
<accession>A0A849L3J4</accession>
<dbReference type="Gene3D" id="3.40.50.150">
    <property type="entry name" value="Vaccinia Virus protein VP39"/>
    <property type="match status" value="1"/>
</dbReference>
<dbReference type="Pfam" id="PF01209">
    <property type="entry name" value="Ubie_methyltran"/>
    <property type="match status" value="1"/>
</dbReference>
<dbReference type="CDD" id="cd02440">
    <property type="entry name" value="AdoMet_MTases"/>
    <property type="match status" value="1"/>
</dbReference>
<dbReference type="GO" id="GO:0008168">
    <property type="term" value="F:methyltransferase activity"/>
    <property type="evidence" value="ECO:0007669"/>
    <property type="project" value="UniProtKB-KW"/>
</dbReference>
<proteinExistence type="predicted"/>
<keyword evidence="2" id="KW-1185">Reference proteome</keyword>
<keyword evidence="1" id="KW-0808">Transferase</keyword>
<evidence type="ECO:0000313" key="1">
    <source>
        <dbReference type="EMBL" id="NNU80772.1"/>
    </source>
</evidence>
<gene>
    <name evidence="1" type="ORF">HMH01_10015</name>
</gene>
<dbReference type="Proteomes" id="UP000572377">
    <property type="component" value="Unassembled WGS sequence"/>
</dbReference>
<comment type="caution">
    <text evidence="1">The sequence shown here is derived from an EMBL/GenBank/DDBJ whole genome shotgun (WGS) entry which is preliminary data.</text>
</comment>
<dbReference type="InterPro" id="IPR029063">
    <property type="entry name" value="SAM-dependent_MTases_sf"/>
</dbReference>
<dbReference type="SUPFAM" id="SSF53335">
    <property type="entry name" value="S-adenosyl-L-methionine-dependent methyltransferases"/>
    <property type="match status" value="1"/>
</dbReference>
<dbReference type="RefSeq" id="WP_171324854.1">
    <property type="nucleotide sequence ID" value="NZ_JABFBC010000001.1"/>
</dbReference>
<organism evidence="1 2">
    <name type="scientific">Halovulum dunhuangense</name>
    <dbReference type="NCBI Taxonomy" id="1505036"/>
    <lineage>
        <taxon>Bacteria</taxon>
        <taxon>Pseudomonadati</taxon>
        <taxon>Pseudomonadota</taxon>
        <taxon>Alphaproteobacteria</taxon>
        <taxon>Rhodobacterales</taxon>
        <taxon>Paracoccaceae</taxon>
        <taxon>Halovulum</taxon>
    </lineage>
</organism>
<dbReference type="AlphaFoldDB" id="A0A849L3J4"/>
<dbReference type="PANTHER" id="PTHR43591">
    <property type="entry name" value="METHYLTRANSFERASE"/>
    <property type="match status" value="1"/>
</dbReference>
<sequence>MAGARLTEVREIWESAAPGWAKWEATLTSQFSDVTDTLIDMAGVRPGMRVLDVACGAGSTSQKLAQRVGSRGRVVASDISARMLEYLRQSAAEAGIDTIETLECAAESLGDAPGPFDAAVCRLGLMLFPAPDTALQGVRRVLAPGARFAALVFTTPQRNPYMAQPLGILMRHAGKSPPPPGQPGIFALGAEGMLARMIGDAGFEDIETRTLQAELRLPDAAVAQTMMQDAFGVFRALVAGLSPEERARAWDEVAECLARFETDRGFEAQFEFVLASGARPA</sequence>
<dbReference type="PANTHER" id="PTHR43591:SF24">
    <property type="entry name" value="2-METHOXY-6-POLYPRENYL-1,4-BENZOQUINOL METHYLASE, MITOCHONDRIAL"/>
    <property type="match status" value="1"/>
</dbReference>